<feature type="binding site" evidence="21">
    <location>
        <begin position="262"/>
        <end position="266"/>
    </location>
    <ligand>
        <name>7-phospho-2-dehydro-3-deoxy-D-arabino-heptonate</name>
        <dbReference type="ChEBI" id="CHEBI:58394"/>
    </ligand>
</feature>
<dbReference type="Gene3D" id="3.40.50.10860">
    <property type="entry name" value="Leucine Dehydrogenase, chain A, domain 1"/>
    <property type="match status" value="1"/>
</dbReference>
<dbReference type="UniPathway" id="UPA00053">
    <property type="reaction ID" value="UER00085"/>
</dbReference>
<feature type="binding site" evidence="21">
    <location>
        <begin position="81"/>
        <end position="84"/>
    </location>
    <ligand>
        <name>NAD(+)</name>
        <dbReference type="ChEBI" id="CHEBI:57540"/>
    </ligand>
</feature>
<feature type="domain" description="3-dehydroquinate synthase C-terminal" evidence="26">
    <location>
        <begin position="191"/>
        <end position="356"/>
    </location>
</feature>
<comment type="function">
    <text evidence="20 21 22">The AROM polypeptide catalyzes 5 consecutive enzymatic reactions in prechorismate polyaromatic amino acid biosynthesis.</text>
</comment>
<dbReference type="Pfam" id="PF01487">
    <property type="entry name" value="DHquinase_I"/>
    <property type="match status" value="1"/>
</dbReference>
<dbReference type="InterPro" id="IPR010110">
    <property type="entry name" value="Shikimate_DH_AroM-type"/>
</dbReference>
<keyword evidence="6 21" id="KW-0028">Amino-acid biosynthesis</keyword>
<keyword evidence="12 21" id="KW-0067">ATP-binding</keyword>
<evidence type="ECO:0000256" key="7">
    <source>
        <dbReference type="ARBA" id="ARBA00022679"/>
    </source>
</evidence>
<comment type="similarity">
    <text evidence="21 22">In the 3rd section; belongs to the shikimate kinase family.</text>
</comment>
<comment type="similarity">
    <text evidence="21 22">In the C-terminal section; belongs to the shikimate dehydrogenase family.</text>
</comment>
<evidence type="ECO:0000256" key="18">
    <source>
        <dbReference type="ARBA" id="ARBA00044633"/>
    </source>
</evidence>
<feature type="active site" description="Schiff-base intermediate with substrate; for 3-dehydroquinate dehydratase activity" evidence="21">
    <location>
        <position position="1206"/>
    </location>
</feature>
<evidence type="ECO:0000256" key="17">
    <source>
        <dbReference type="ARBA" id="ARBA00023268"/>
    </source>
</evidence>
<dbReference type="InterPro" id="IPR013792">
    <property type="entry name" value="RNA3'P_cycl/enolpyr_Trfase_a/b"/>
</dbReference>
<feature type="region of interest" description="EPSP synthase" evidence="21">
    <location>
        <begin position="395"/>
        <end position="840"/>
    </location>
</feature>
<comment type="pathway">
    <text evidence="2 21 22">Metabolic intermediate biosynthesis; chorismate biosynthesis; chorismate from D-erythrose 4-phosphate and phosphoenolpyruvate: step 6/7.</text>
</comment>
<comment type="catalytic activity">
    <reaction evidence="21 22">
        <text>7-phospho-2-dehydro-3-deoxy-D-arabino-heptonate = 3-dehydroquinate + phosphate</text>
        <dbReference type="Rhea" id="RHEA:21968"/>
        <dbReference type="ChEBI" id="CHEBI:32364"/>
        <dbReference type="ChEBI" id="CHEBI:43474"/>
        <dbReference type="ChEBI" id="CHEBI:58394"/>
        <dbReference type="EC" id="4.2.3.4"/>
    </reaction>
</comment>
<dbReference type="NCBIfam" id="TIGR01357">
    <property type="entry name" value="aroB"/>
    <property type="match status" value="1"/>
</dbReference>
<feature type="binding site" evidence="21">
    <location>
        <position position="194"/>
    </location>
    <ligand>
        <name>Zn(2+)</name>
        <dbReference type="ChEBI" id="CHEBI:29105"/>
        <note>catalytic</note>
    </ligand>
</feature>
<dbReference type="Pfam" id="PF01761">
    <property type="entry name" value="DHQ_synthase"/>
    <property type="match status" value="1"/>
</dbReference>
<dbReference type="InterPro" id="IPR056179">
    <property type="entry name" value="DHQS_C"/>
</dbReference>
<evidence type="ECO:0000256" key="5">
    <source>
        <dbReference type="ARBA" id="ARBA00022490"/>
    </source>
</evidence>
<dbReference type="InterPro" id="IPR023193">
    <property type="entry name" value="EPSP_synthase_CS"/>
</dbReference>
<dbReference type="GO" id="GO:0005524">
    <property type="term" value="F:ATP binding"/>
    <property type="evidence" value="ECO:0007669"/>
    <property type="project" value="UniProtKB-UniRule"/>
</dbReference>
<dbReference type="NCBIfam" id="TIGR01809">
    <property type="entry name" value="Shik-DH-AROM"/>
    <property type="match status" value="1"/>
</dbReference>
<keyword evidence="7 21" id="KW-0808">Transferase</keyword>
<evidence type="ECO:0000256" key="13">
    <source>
        <dbReference type="ARBA" id="ARBA00022857"/>
    </source>
</evidence>
<evidence type="ECO:0000313" key="27">
    <source>
        <dbReference type="EMBL" id="OQE15451.1"/>
    </source>
</evidence>
<evidence type="ECO:0000259" key="26">
    <source>
        <dbReference type="Pfam" id="PF24621"/>
    </source>
</evidence>
<dbReference type="GO" id="GO:0009073">
    <property type="term" value="P:aromatic amino acid family biosynthetic process"/>
    <property type="evidence" value="ECO:0007669"/>
    <property type="project" value="UniProtKB-UniRule"/>
</dbReference>
<feature type="binding site" evidence="21">
    <location>
        <position position="152"/>
    </location>
    <ligand>
        <name>7-phospho-2-dehydro-3-deoxy-D-arabino-heptonate</name>
        <dbReference type="ChEBI" id="CHEBI:58394"/>
    </ligand>
</feature>
<dbReference type="FunFam" id="3.40.50.300:FF:001256">
    <property type="entry name" value="Pentafunctional AROM polypeptide"/>
    <property type="match status" value="1"/>
</dbReference>
<feature type="active site" description="Proton acceptor; for 3-dehydroquinate dehydratase activity" evidence="21">
    <location>
        <position position="1178"/>
    </location>
</feature>
<dbReference type="SUPFAM" id="SSF51735">
    <property type="entry name" value="NAD(P)-binding Rossmann-fold domains"/>
    <property type="match status" value="1"/>
</dbReference>
<comment type="subunit">
    <text evidence="21 22">Homodimer.</text>
</comment>
<dbReference type="InterPro" id="IPR027417">
    <property type="entry name" value="P-loop_NTPase"/>
</dbReference>
<dbReference type="EC" id="4.2.3.4" evidence="21"/>
<dbReference type="CDD" id="cd08195">
    <property type="entry name" value="DHQS"/>
    <property type="match status" value="1"/>
</dbReference>
<feature type="active site" description="Proton acceptor; for 3-dehydroquinate synthase activity" evidence="21">
    <location>
        <position position="273"/>
    </location>
</feature>
<feature type="active site" description="Proton acceptor; for 3-dehydroquinate synthase activity" evidence="21">
    <location>
        <position position="258"/>
    </location>
</feature>
<feature type="binding site" evidence="21">
    <location>
        <position position="162"/>
    </location>
    <ligand>
        <name>7-phospho-2-dehydro-3-deoxy-D-arabino-heptonate</name>
        <dbReference type="ChEBI" id="CHEBI:58394"/>
    </ligand>
</feature>
<comment type="catalytic activity">
    <reaction evidence="21 22">
        <text>3-dehydroquinate = 3-dehydroshikimate + H2O</text>
        <dbReference type="Rhea" id="RHEA:21096"/>
        <dbReference type="ChEBI" id="CHEBI:15377"/>
        <dbReference type="ChEBI" id="CHEBI:16630"/>
        <dbReference type="ChEBI" id="CHEBI:32364"/>
        <dbReference type="EC" id="4.2.1.10"/>
    </reaction>
</comment>
<dbReference type="CDD" id="cd01556">
    <property type="entry name" value="EPSP_synthase"/>
    <property type="match status" value="1"/>
</dbReference>
<dbReference type="Gene3D" id="3.65.10.10">
    <property type="entry name" value="Enolpyruvate transferase domain"/>
    <property type="match status" value="2"/>
</dbReference>
<dbReference type="HAMAP" id="MF_03143">
    <property type="entry name" value="Pentafunct_AroM"/>
    <property type="match status" value="1"/>
</dbReference>
<dbReference type="InterPro" id="IPR000623">
    <property type="entry name" value="Shikimate_kinase/TSH1"/>
</dbReference>
<feature type="region of interest" description="3-dehydroquinate synthase" evidence="21">
    <location>
        <begin position="1"/>
        <end position="382"/>
    </location>
</feature>
<feature type="domain" description="Enolpyruvate transferase" evidence="23">
    <location>
        <begin position="401"/>
        <end position="834"/>
    </location>
</feature>
<evidence type="ECO:0000259" key="25">
    <source>
        <dbReference type="Pfam" id="PF08501"/>
    </source>
</evidence>
<keyword evidence="10 21" id="KW-0418">Kinase</keyword>
<comment type="pathway">
    <text evidence="21 22">Metabolic intermediate biosynthesis; chorismate biosynthesis; chorismate from D-erythrose 4-phosphate and phosphoenolpyruvate: step 2/7.</text>
</comment>
<gene>
    <name evidence="27" type="ORF">PENSTE_c028G02321</name>
</gene>
<dbReference type="OrthoDB" id="197068at2759"/>
<dbReference type="GO" id="GO:0003855">
    <property type="term" value="F:3-dehydroquinate dehydratase activity"/>
    <property type="evidence" value="ECO:0007669"/>
    <property type="project" value="UniProtKB-UniRule"/>
</dbReference>
<dbReference type="PANTHER" id="PTHR21090:SF5">
    <property type="entry name" value="PENTAFUNCTIONAL AROM POLYPEPTIDE"/>
    <property type="match status" value="1"/>
</dbReference>
<evidence type="ECO:0000256" key="10">
    <source>
        <dbReference type="ARBA" id="ARBA00022777"/>
    </source>
</evidence>
<evidence type="ECO:0000256" key="22">
    <source>
        <dbReference type="PIRNR" id="PIRNR000514"/>
    </source>
</evidence>
<dbReference type="InterPro" id="IPR016037">
    <property type="entry name" value="DHQ_synth_AroB"/>
</dbReference>
<feature type="binding site" evidence="21">
    <location>
        <position position="269"/>
    </location>
    <ligand>
        <name>Zn(2+)</name>
        <dbReference type="ChEBI" id="CHEBI:29105"/>
        <note>catalytic</note>
    </ligand>
</feature>
<feature type="binding site" evidence="21">
    <location>
        <begin position="139"/>
        <end position="140"/>
    </location>
    <ligand>
        <name>NAD(+)</name>
        <dbReference type="ChEBI" id="CHEBI:57540"/>
    </ligand>
</feature>
<evidence type="ECO:0000259" key="23">
    <source>
        <dbReference type="Pfam" id="PF00275"/>
    </source>
</evidence>
<evidence type="ECO:0000256" key="11">
    <source>
        <dbReference type="ARBA" id="ARBA00022833"/>
    </source>
</evidence>
<dbReference type="CDD" id="cd00502">
    <property type="entry name" value="DHQase_I"/>
    <property type="match status" value="1"/>
</dbReference>
<feature type="binding site" evidence="21">
    <location>
        <begin position="179"/>
        <end position="182"/>
    </location>
    <ligand>
        <name>NAD(+)</name>
        <dbReference type="ChEBI" id="CHEBI:57540"/>
    </ligand>
</feature>
<dbReference type="Pfam" id="PF01202">
    <property type="entry name" value="SKI"/>
    <property type="match status" value="1"/>
</dbReference>
<evidence type="ECO:0000313" key="28">
    <source>
        <dbReference type="Proteomes" id="UP000191285"/>
    </source>
</evidence>
<comment type="pathway">
    <text evidence="21 22">Metabolic intermediate biosynthesis; chorismate biosynthesis; chorismate from D-erythrose 4-phosphate and phosphoenolpyruvate: step 4/7.</text>
</comment>
<dbReference type="InterPro" id="IPR031322">
    <property type="entry name" value="Shikimate/glucono_kinase"/>
</dbReference>
<dbReference type="FunFam" id="1.20.1090.10:FF:000007">
    <property type="entry name" value="Pentafunctional AROM polypeptide"/>
    <property type="match status" value="1"/>
</dbReference>
<dbReference type="Gene3D" id="3.40.50.1970">
    <property type="match status" value="1"/>
</dbReference>
<feature type="binding site" evidence="21">
    <location>
        <begin position="114"/>
        <end position="116"/>
    </location>
    <ligand>
        <name>NAD(+)</name>
        <dbReference type="ChEBI" id="CHEBI:57540"/>
    </ligand>
</feature>
<feature type="binding site" evidence="21">
    <location>
        <position position="146"/>
    </location>
    <ligand>
        <name>7-phospho-2-dehydro-3-deoxy-D-arabino-heptonate</name>
        <dbReference type="ChEBI" id="CHEBI:58394"/>
    </ligand>
</feature>
<comment type="catalytic activity">
    <reaction evidence="19 21 22">
        <text>shikimate + ATP = 3-phosphoshikimate + ADP + H(+)</text>
        <dbReference type="Rhea" id="RHEA:13121"/>
        <dbReference type="ChEBI" id="CHEBI:15378"/>
        <dbReference type="ChEBI" id="CHEBI:30616"/>
        <dbReference type="ChEBI" id="CHEBI:36208"/>
        <dbReference type="ChEBI" id="CHEBI:145989"/>
        <dbReference type="ChEBI" id="CHEBI:456216"/>
        <dbReference type="EC" id="2.7.1.71"/>
    </reaction>
</comment>
<evidence type="ECO:0000259" key="24">
    <source>
        <dbReference type="Pfam" id="PF01761"/>
    </source>
</evidence>
<protein>
    <recommendedName>
        <fullName evidence="21">Pentafunctional AROM polypeptide</fullName>
    </recommendedName>
    <domain>
        <recommendedName>
            <fullName evidence="21">3-dehydroquinate synthase</fullName>
            <shortName evidence="21">DHQS</shortName>
            <ecNumber evidence="21">4.2.3.4</ecNumber>
        </recommendedName>
    </domain>
    <domain>
        <recommendedName>
            <fullName evidence="21">3-phosphoshikimate 1-carboxyvinyltransferase</fullName>
            <ecNumber evidence="21">2.5.1.19</ecNumber>
        </recommendedName>
        <alternativeName>
            <fullName evidence="21">5-enolpyruvylshikimate-3-phosphate synthase</fullName>
            <shortName evidence="21">EPSP synthase</shortName>
            <shortName evidence="21">EPSPS</shortName>
        </alternativeName>
    </domain>
    <domain>
        <recommendedName>
            <fullName evidence="21">Shikimate kinase</fullName>
            <shortName evidence="21">SK</shortName>
            <ecNumber evidence="21">2.7.1.71</ecNumber>
        </recommendedName>
    </domain>
    <domain>
        <recommendedName>
            <fullName evidence="21">3-dehydroquinate dehydratase</fullName>
            <shortName evidence="21">3-dehydroquinase</shortName>
            <ecNumber evidence="21">4.2.1.10</ecNumber>
        </recommendedName>
    </domain>
    <domain>
        <recommendedName>
            <fullName evidence="21">Shikimate dehydrogenase</fullName>
            <ecNumber evidence="21">1.1.1.25</ecNumber>
        </recommendedName>
    </domain>
</protein>
<dbReference type="GO" id="GO:0004765">
    <property type="term" value="F:shikimate kinase activity"/>
    <property type="evidence" value="ECO:0007669"/>
    <property type="project" value="UniProtKB-UniRule"/>
</dbReference>
<comment type="catalytic activity">
    <reaction evidence="21 22">
        <text>shikimate + NADP(+) = 3-dehydroshikimate + NADPH + H(+)</text>
        <dbReference type="Rhea" id="RHEA:17737"/>
        <dbReference type="ChEBI" id="CHEBI:15378"/>
        <dbReference type="ChEBI" id="CHEBI:16630"/>
        <dbReference type="ChEBI" id="CHEBI:36208"/>
        <dbReference type="ChEBI" id="CHEBI:57783"/>
        <dbReference type="ChEBI" id="CHEBI:58349"/>
        <dbReference type="EC" id="1.1.1.25"/>
    </reaction>
</comment>
<keyword evidence="17 21" id="KW-0511">Multifunctional enzyme</keyword>
<evidence type="ECO:0000256" key="14">
    <source>
        <dbReference type="ARBA" id="ARBA00023002"/>
    </source>
</evidence>
<dbReference type="SUPFAM" id="SSF51569">
    <property type="entry name" value="Aldolase"/>
    <property type="match status" value="1"/>
</dbReference>
<comment type="similarity">
    <text evidence="22">In the N-terminal section; belongs to the dehydroquinate synthase family.</text>
</comment>
<dbReference type="SUPFAM" id="SSF56796">
    <property type="entry name" value="Dehydroquinate synthase-like"/>
    <property type="match status" value="1"/>
</dbReference>
<keyword evidence="28" id="KW-1185">Reference proteome</keyword>
<dbReference type="EC" id="1.1.1.25" evidence="21"/>
<keyword evidence="13 21" id="KW-0521">NADP</keyword>
<dbReference type="FunFam" id="3.20.20.70:FF:000135">
    <property type="entry name" value="Pentafunctional AROM polypeptide"/>
    <property type="match status" value="1"/>
</dbReference>
<dbReference type="GO" id="GO:0005737">
    <property type="term" value="C:cytoplasm"/>
    <property type="evidence" value="ECO:0007669"/>
    <property type="project" value="UniProtKB-SubCell"/>
</dbReference>
<dbReference type="GO" id="GO:0046872">
    <property type="term" value="F:metal ion binding"/>
    <property type="evidence" value="ECO:0007669"/>
    <property type="project" value="UniProtKB-UniRule"/>
</dbReference>
<dbReference type="InterPro" id="IPR013708">
    <property type="entry name" value="Shikimate_DH-bd_N"/>
</dbReference>
<dbReference type="NCBIfam" id="TIGR01093">
    <property type="entry name" value="aroD"/>
    <property type="match status" value="1"/>
</dbReference>
<keyword evidence="8 21" id="KW-0479">Metal-binding</keyword>
<evidence type="ECO:0000256" key="3">
    <source>
        <dbReference type="ARBA" id="ARBA00004842"/>
    </source>
</evidence>
<dbReference type="InterPro" id="IPR013785">
    <property type="entry name" value="Aldolase_TIM"/>
</dbReference>
<keyword evidence="14 21" id="KW-0560">Oxidoreductase</keyword>
<comment type="similarity">
    <text evidence="21 22">In the 2nd section; belongs to the EPSP synthase family.</text>
</comment>
<dbReference type="FunFam" id="3.40.50.1970:FF:000007">
    <property type="entry name" value="Pentafunctional AROM polypeptide"/>
    <property type="match status" value="1"/>
</dbReference>
<dbReference type="InterPro" id="IPR018508">
    <property type="entry name" value="3-dehydroquinate_DH_AS"/>
</dbReference>
<dbReference type="Gene3D" id="1.20.1090.10">
    <property type="entry name" value="Dehydroquinate synthase-like - alpha domain"/>
    <property type="match status" value="1"/>
</dbReference>
<comment type="similarity">
    <text evidence="4">Belongs to the EPSP synthase family.</text>
</comment>
<keyword evidence="5 21" id="KW-0963">Cytoplasm</keyword>
<feature type="binding site" evidence="21">
    <location>
        <position position="248"/>
    </location>
    <ligand>
        <name>7-phospho-2-dehydro-3-deoxy-D-arabino-heptonate</name>
        <dbReference type="ChEBI" id="CHEBI:58394"/>
    </ligand>
</feature>
<feature type="region of interest" description="3-dehydroquinase" evidence="21">
    <location>
        <begin position="1055"/>
        <end position="1275"/>
    </location>
</feature>
<dbReference type="InterPro" id="IPR046346">
    <property type="entry name" value="Aminoacid_DH-like_N_sf"/>
</dbReference>
<dbReference type="EMBL" id="MLKD01000028">
    <property type="protein sequence ID" value="OQE15451.1"/>
    <property type="molecule type" value="Genomic_DNA"/>
</dbReference>
<dbReference type="Proteomes" id="UP000191285">
    <property type="component" value="Unassembled WGS sequence"/>
</dbReference>
<dbReference type="Pfam" id="PF08501">
    <property type="entry name" value="Shikimate_dh_N"/>
    <property type="match status" value="1"/>
</dbReference>
<dbReference type="EC" id="4.2.1.10" evidence="21"/>
<feature type="binding site" evidence="21">
    <location>
        <begin position="194"/>
        <end position="197"/>
    </location>
    <ligand>
        <name>7-phospho-2-dehydro-3-deoxy-D-arabino-heptonate</name>
        <dbReference type="ChEBI" id="CHEBI:58394"/>
    </ligand>
</feature>
<evidence type="ECO:0000256" key="19">
    <source>
        <dbReference type="ARBA" id="ARBA00048567"/>
    </source>
</evidence>
<feature type="binding site" evidence="21">
    <location>
        <position position="269"/>
    </location>
    <ligand>
        <name>7-phospho-2-dehydro-3-deoxy-D-arabino-heptonate</name>
        <dbReference type="ChEBI" id="CHEBI:58394"/>
    </ligand>
</feature>
<dbReference type="PROSITE" id="PS01128">
    <property type="entry name" value="SHIKIMATE_KINASE"/>
    <property type="match status" value="1"/>
</dbReference>
<dbReference type="HAMAP" id="MF_00210">
    <property type="entry name" value="EPSP_synth"/>
    <property type="match status" value="1"/>
</dbReference>
<feature type="domain" description="3-dehydroquinate synthase N-terminal" evidence="24">
    <location>
        <begin position="77"/>
        <end position="189"/>
    </location>
</feature>
<dbReference type="GO" id="GO:0004764">
    <property type="term" value="F:shikimate 3-dehydrogenase (NADP+) activity"/>
    <property type="evidence" value="ECO:0007669"/>
    <property type="project" value="UniProtKB-UniRule"/>
</dbReference>
<evidence type="ECO:0000256" key="15">
    <source>
        <dbReference type="ARBA" id="ARBA00023141"/>
    </source>
</evidence>
<evidence type="ECO:0000256" key="1">
    <source>
        <dbReference type="ARBA" id="ARBA00004496"/>
    </source>
</evidence>
<keyword evidence="15 21" id="KW-0057">Aromatic amino acid biosynthesis</keyword>
<feature type="binding site" evidence="21">
    <location>
        <begin position="44"/>
        <end position="46"/>
    </location>
    <ligand>
        <name>NAD(+)</name>
        <dbReference type="ChEBI" id="CHEBI:57540"/>
    </ligand>
</feature>
<feature type="binding site" evidence="21">
    <location>
        <position position="130"/>
    </location>
    <ligand>
        <name>7-phospho-2-dehydro-3-deoxy-D-arabino-heptonate</name>
        <dbReference type="ChEBI" id="CHEBI:58394"/>
    </ligand>
</feature>
<dbReference type="GO" id="GO:0009423">
    <property type="term" value="P:chorismate biosynthetic process"/>
    <property type="evidence" value="ECO:0007669"/>
    <property type="project" value="UniProtKB-UniRule"/>
</dbReference>
<dbReference type="PROSITE" id="PS00885">
    <property type="entry name" value="EPSP_SYNTHASE_2"/>
    <property type="match status" value="1"/>
</dbReference>
<dbReference type="Pfam" id="PF00275">
    <property type="entry name" value="EPSP_synthase"/>
    <property type="match status" value="1"/>
</dbReference>
<dbReference type="GO" id="GO:0003866">
    <property type="term" value="F:3-phosphoshikimate 1-carboxyvinyltransferase activity"/>
    <property type="evidence" value="ECO:0007669"/>
    <property type="project" value="UniProtKB-UniRule"/>
</dbReference>
<reference evidence="28" key="1">
    <citation type="journal article" date="2017" name="Nat. Microbiol.">
        <title>Global analysis of biosynthetic gene clusters reveals vast potential of secondary metabolite production in Penicillium species.</title>
        <authorList>
            <person name="Nielsen J.C."/>
            <person name="Grijseels S."/>
            <person name="Prigent S."/>
            <person name="Ji B."/>
            <person name="Dainat J."/>
            <person name="Nielsen K.F."/>
            <person name="Frisvad J.C."/>
            <person name="Workman M."/>
            <person name="Nielsen J."/>
        </authorList>
    </citation>
    <scope>NUCLEOTIDE SEQUENCE [LARGE SCALE GENOMIC DNA]</scope>
    <source>
        <strain evidence="28">IBT 24891</strain>
    </source>
</reference>
<dbReference type="InterPro" id="IPR036291">
    <property type="entry name" value="NAD(P)-bd_dom_sf"/>
</dbReference>
<comment type="pathway">
    <text evidence="21 22">Metabolic intermediate biosynthesis; chorismate biosynthesis; chorismate from D-erythrose 4-phosphate and phosphoenolpyruvate: step 3/7.</text>
</comment>
<dbReference type="Pfam" id="PF24621">
    <property type="entry name" value="DHQS_C"/>
    <property type="match status" value="1"/>
</dbReference>
<feature type="binding site" evidence="21">
    <location>
        <position position="354"/>
    </location>
    <ligand>
        <name>7-phospho-2-dehydro-3-deoxy-D-arabino-heptonate</name>
        <dbReference type="ChEBI" id="CHEBI:58394"/>
    </ligand>
</feature>
<dbReference type="GO" id="GO:0003856">
    <property type="term" value="F:3-dehydroquinate synthase activity"/>
    <property type="evidence" value="ECO:0007669"/>
    <property type="project" value="UniProtKB-UniRule"/>
</dbReference>
<comment type="pathway">
    <text evidence="3 21 22">Metabolic intermediate biosynthesis; chorismate biosynthesis; chorismate from D-erythrose 4-phosphate and phosphoenolpyruvate: step 5/7.</text>
</comment>
<comment type="caution">
    <text evidence="27">The sequence shown here is derived from an EMBL/GenBank/DDBJ whole genome shotgun (WGS) entry which is preliminary data.</text>
</comment>
<dbReference type="CDD" id="cd01065">
    <property type="entry name" value="NAD_bind_Shikimate_DH"/>
    <property type="match status" value="1"/>
</dbReference>
<feature type="binding site" evidence="21">
    <location>
        <position position="119"/>
    </location>
    <ligand>
        <name>NAD(+)</name>
        <dbReference type="ChEBI" id="CHEBI:57540"/>
    </ligand>
</feature>
<dbReference type="PROSITE" id="PS00104">
    <property type="entry name" value="EPSP_SYNTHASE_1"/>
    <property type="match status" value="1"/>
</dbReference>
<dbReference type="InterPro" id="IPR001381">
    <property type="entry name" value="DHquinase_I"/>
</dbReference>
<dbReference type="NCBIfam" id="TIGR01356">
    <property type="entry name" value="aroA"/>
    <property type="match status" value="1"/>
</dbReference>
<dbReference type="Gene3D" id="3.40.50.720">
    <property type="entry name" value="NAD(P)-binding Rossmann-like Domain"/>
    <property type="match status" value="1"/>
</dbReference>
<dbReference type="EC" id="2.7.1.71" evidence="21"/>
<dbReference type="PROSITE" id="PS01028">
    <property type="entry name" value="DEHYDROQUINASE_I"/>
    <property type="match status" value="1"/>
</dbReference>
<name>A0A1V6SN16_9EURO</name>
<feature type="binding site" evidence="21">
    <location>
        <position position="285"/>
    </location>
    <ligand>
        <name>Zn(2+)</name>
        <dbReference type="ChEBI" id="CHEBI:29105"/>
        <note>catalytic</note>
    </ligand>
</feature>
<dbReference type="Gene3D" id="3.40.50.300">
    <property type="entry name" value="P-loop containing nucleotide triphosphate hydrolases"/>
    <property type="match status" value="1"/>
</dbReference>
<keyword evidence="16 21" id="KW-0456">Lyase</keyword>
<dbReference type="InterPro" id="IPR030960">
    <property type="entry name" value="DHQS/DOIS_N"/>
</dbReference>
<comment type="cofactor">
    <cofactor evidence="21 22">
        <name>Zn(2+)</name>
        <dbReference type="ChEBI" id="CHEBI:29105"/>
    </cofactor>
    <text evidence="21 22">Binds 2 Zn(2+) ions per subunit.</text>
</comment>
<comment type="catalytic activity">
    <reaction evidence="18">
        <text>3-phosphoshikimate + phosphoenolpyruvate = 5-O-(1-carboxyvinyl)-3-phosphoshikimate + phosphate</text>
        <dbReference type="Rhea" id="RHEA:21256"/>
        <dbReference type="ChEBI" id="CHEBI:43474"/>
        <dbReference type="ChEBI" id="CHEBI:57701"/>
        <dbReference type="ChEBI" id="CHEBI:58702"/>
        <dbReference type="ChEBI" id="CHEBI:145989"/>
        <dbReference type="EC" id="2.5.1.19"/>
    </reaction>
    <physiologicalReaction direction="left-to-right" evidence="18">
        <dbReference type="Rhea" id="RHEA:21257"/>
    </physiologicalReaction>
</comment>
<dbReference type="SUPFAM" id="SSF52540">
    <property type="entry name" value="P-loop containing nucleoside triphosphate hydrolases"/>
    <property type="match status" value="1"/>
</dbReference>
<feature type="binding site" evidence="21">
    <location>
        <position position="190"/>
    </location>
    <ligand>
        <name>NAD(+)</name>
        <dbReference type="ChEBI" id="CHEBI:57540"/>
    </ligand>
</feature>
<evidence type="ECO:0000256" key="4">
    <source>
        <dbReference type="ARBA" id="ARBA00009948"/>
    </source>
</evidence>
<dbReference type="CDD" id="cd00464">
    <property type="entry name" value="SK"/>
    <property type="match status" value="1"/>
</dbReference>
<dbReference type="PRINTS" id="PR01100">
    <property type="entry name" value="SHIKIMTKNASE"/>
</dbReference>
<organism evidence="27 28">
    <name type="scientific">Penicillium steckii</name>
    <dbReference type="NCBI Taxonomy" id="303698"/>
    <lineage>
        <taxon>Eukaryota</taxon>
        <taxon>Fungi</taxon>
        <taxon>Dikarya</taxon>
        <taxon>Ascomycota</taxon>
        <taxon>Pezizomycotina</taxon>
        <taxon>Eurotiomycetes</taxon>
        <taxon>Eurotiomycetidae</taxon>
        <taxon>Eurotiales</taxon>
        <taxon>Aspergillaceae</taxon>
        <taxon>Penicillium</taxon>
    </lineage>
</organism>
<dbReference type="InterPro" id="IPR023000">
    <property type="entry name" value="Shikimate_kinase_CS"/>
</dbReference>
<dbReference type="GO" id="GO:0008652">
    <property type="term" value="P:amino acid biosynthetic process"/>
    <property type="evidence" value="ECO:0007669"/>
    <property type="project" value="UniProtKB-KW"/>
</dbReference>
<evidence type="ECO:0000256" key="20">
    <source>
        <dbReference type="ARBA" id="ARBA00054455"/>
    </source>
</evidence>
<dbReference type="FunFam" id="3.65.10.10:FF:000008">
    <property type="entry name" value="Pentafunctional AROM polypeptide"/>
    <property type="match status" value="1"/>
</dbReference>
<dbReference type="InterPro" id="IPR036968">
    <property type="entry name" value="Enolpyruvate_Tfrase_sf"/>
</dbReference>
<keyword evidence="9 21" id="KW-0547">Nucleotide-binding</keyword>
<feature type="binding site" evidence="21">
    <location>
        <begin position="869"/>
        <end position="876"/>
    </location>
    <ligand>
        <name>ATP</name>
        <dbReference type="ChEBI" id="CHEBI:30616"/>
    </ligand>
</feature>
<feature type="active site" description="For EPSP synthase activity" evidence="21">
    <location>
        <position position="822"/>
    </location>
</feature>
<dbReference type="EC" id="2.5.1.19" evidence="21"/>
<dbReference type="SUPFAM" id="SSF53223">
    <property type="entry name" value="Aminoacid dehydrogenase-like, N-terminal domain"/>
    <property type="match status" value="1"/>
</dbReference>
<dbReference type="SUPFAM" id="SSF55205">
    <property type="entry name" value="EPT/RTPC-like"/>
    <property type="match status" value="1"/>
</dbReference>
<proteinExistence type="inferred from homology"/>
<feature type="region of interest" description="Shikimate dehydrogenase" evidence="21">
    <location>
        <begin position="1288"/>
        <end position="1581"/>
    </location>
</feature>
<comment type="similarity">
    <text evidence="21">In the N-terminal section; belongs to the sugar phosphate cyclases superfamily. Dehydroquinate synthase family.</text>
</comment>
<feature type="binding site" evidence="21">
    <location>
        <position position="285"/>
    </location>
    <ligand>
        <name>7-phospho-2-dehydro-3-deoxy-D-arabino-heptonate</name>
        <dbReference type="ChEBI" id="CHEBI:58394"/>
    </ligand>
</feature>
<dbReference type="HAMAP" id="MF_00109">
    <property type="entry name" value="Shikimate_kinase"/>
    <property type="match status" value="1"/>
</dbReference>
<dbReference type="InterPro" id="IPR006264">
    <property type="entry name" value="EPSP_synthase"/>
</dbReference>
<evidence type="ECO:0000256" key="16">
    <source>
        <dbReference type="ARBA" id="ARBA00023239"/>
    </source>
</evidence>
<evidence type="ECO:0000256" key="6">
    <source>
        <dbReference type="ARBA" id="ARBA00022605"/>
    </source>
</evidence>
<comment type="subcellular location">
    <subcellularLocation>
        <location evidence="1 21 22">Cytoplasm</location>
    </subcellularLocation>
</comment>
<sequence length="1581" mass="171608">MTEPTKISILGRESIVADFGLWRNYVAQDLITGLPSTTYVLVTDTNLGSIYTPSFQKAFENAAASINPSPRLLVYNAAPGESSKSRQTKADIEDWMLSQSPPCGRDTVVIALGGGVIGDLTGFIAATYMRGVRYVQVPTTLLAMVDSSIGGKTAIDTPLGKNLIGSIWQPSRIYIDLEFLETLPVREFINGMAEVIKTAAISSEDEFTALEDNADAILNAVRREPGKGRFDDIRDILKARILASARHKAFVVSADEREGGLRNLLNWGHSIGHAIEAILTPQILHGECVAIGMVKEAELARHLGILKGVAVARVVKCISAYGLPTSMKDSRVRKLTAGKHCSVEQLLFNMALDKKNDGPKKKIVLLSAIGRTHEPKASVVANEDIGVVLAPSVEVHPGVPNTLNVTCAPPGSKSISNRALVLAALGSGVCRVKNLLHSDDTEVMLNALERLGAATFSWEEEGEVLVVNGMGGNITASPSPLYLGNAGTASRFLTTVATLATPSSVDSSVLTGNNRMKQRPIGDLVDALTVNGASVEYMESKGSLPLRIGASGGFAGGNINLAAKVSSQYVSSLLMCAPYAKEPVTLRLVGGKPISQPYIDMTTAMMRSFGIDVQKSTTEEHTYHIPQGHYVNPAEYVVESDASSATYPLAIAAISGTKCTVPNIGSKSLQGDARFAVDVLRPMGCTVEQTDFSTTVTGPASGILRPLPNVDMEPMTDAFLTASVLAAVARGDGSNHTTRIYGIANQRVKECNRIKAMKDELAKYGVVCREHDDGLEIDGIERSTLRQPSGGVYCYDDHRVAFSFSVLSLVAPKPTLILEKECVGKTWPGWWDTLKQLFGVKLDGKELSEEEHAASTQEERASASVFIIGMRGAGKTTTGNWVASSLDRPFIDLDTELEQSEGITIPEMIKQRGWQGFRDAELAVLQRCMKDRPTGYVFACGGGVVEMPEARKLLSDYHKTKGNVLLIMRDIKQVMDFLQIDKLRPAYVEDMMGVWLRRKPWFQECSNIQYYSQHSNNSELALASEDFHRFMQVVTGRKDNLSIIKKKKHSFFVSLTPPDLRQCADILSEACIGSDAVELRVDLLKDPASDSEIPTVDFVAEQISFLRRRVSIPLIFTIRTKSQGGRFPDDAHEAAAQLYRLAFRSGCEFVDLEIAFPDELLRSVSEMKGHSKIIASHHDPQGKLSWANMSWIPSYNRALEFGDIIKLVGVANSLDDNTALRKFKNWAEEAHDTPLIAINMGDTGQLSRILNGFMTPVSHPSLPFKAAPGQLSATEIRRGLSLMGEIKAKKFAIFGSPVSGSRSPALHNTLFGEMGLPHEYGRLETTNVEDVKDFIHSPDFGGASVTIPLKLDIMPLLDEVAQEAEIIGAVNTIVPVASDNKSRLIGYNTDWQGMVHSLRNEGVYGSNGNESAVVVGGGGTARAAIFALHHMGFSPIYVVGRTASKLEGMVSTFPTNYNIQVVDNQSQLDSVPRVAIGTIPADKPIDPSMRETLCRMFEQAQQADGTIIGKSVDEKNPRVLLEMAYKPSVTALMQLASDAGWKTIPGLEVLTGQGVNQFIHWTGITPLYHVARNAVMGNEST</sequence>
<feature type="domain" description="Shikimate dehydrogenase substrate binding N-terminal" evidence="25">
    <location>
        <begin position="1293"/>
        <end position="1373"/>
    </location>
</feature>
<comment type="similarity">
    <text evidence="21 22">In the 4th section; belongs to the type-I 3-dehydroquinase family.</text>
</comment>
<feature type="region of interest" description="Shikimate kinase" evidence="21">
    <location>
        <begin position="862"/>
        <end position="1054"/>
    </location>
</feature>
<evidence type="ECO:0000256" key="9">
    <source>
        <dbReference type="ARBA" id="ARBA00022741"/>
    </source>
</evidence>
<feature type="binding site" evidence="21">
    <location>
        <position position="161"/>
    </location>
    <ligand>
        <name>NAD(+)</name>
        <dbReference type="ChEBI" id="CHEBI:57540"/>
    </ligand>
</feature>
<keyword evidence="11 21" id="KW-0862">Zinc</keyword>
<accession>A0A1V6SN16</accession>
<dbReference type="FunFam" id="3.65.10.10:FF:000007">
    <property type="entry name" value="Pentafunctional AROM polypeptide"/>
    <property type="match status" value="1"/>
</dbReference>
<evidence type="ECO:0000256" key="12">
    <source>
        <dbReference type="ARBA" id="ARBA00022840"/>
    </source>
</evidence>
<evidence type="ECO:0000256" key="2">
    <source>
        <dbReference type="ARBA" id="ARBA00004811"/>
    </source>
</evidence>
<evidence type="ECO:0000256" key="21">
    <source>
        <dbReference type="HAMAP-Rule" id="MF_03143"/>
    </source>
</evidence>
<dbReference type="STRING" id="303698.A0A1V6SN16"/>
<dbReference type="Gene3D" id="3.20.20.70">
    <property type="entry name" value="Aldolase class I"/>
    <property type="match status" value="1"/>
</dbReference>
<dbReference type="InterPro" id="IPR001986">
    <property type="entry name" value="Enolpyruvate_Tfrase_dom"/>
</dbReference>
<dbReference type="InterPro" id="IPR008289">
    <property type="entry name" value="Pentafunct_AroM"/>
</dbReference>
<dbReference type="PIRSF" id="PIRSF000514">
    <property type="entry name" value="Pentafunct_AroM"/>
    <property type="match status" value="1"/>
</dbReference>
<dbReference type="PANTHER" id="PTHR21090">
    <property type="entry name" value="AROM/DEHYDROQUINATE SYNTHASE"/>
    <property type="match status" value="1"/>
</dbReference>
<evidence type="ECO:0000256" key="8">
    <source>
        <dbReference type="ARBA" id="ARBA00022723"/>
    </source>
</evidence>